<protein>
    <submittedName>
        <fullName evidence="1">Uncharacterized protein</fullName>
    </submittedName>
</protein>
<accession>A0A4Q8LRH2</accession>
<dbReference type="AlphaFoldDB" id="A0A4Q8LRH2"/>
<name>A0A4Q8LRH2_9GAMM</name>
<reference evidence="1 2" key="1">
    <citation type="submission" date="2019-02" db="EMBL/GenBank/DDBJ databases">
        <title>WGS of Pseudoxanthomonas species novum from clinical isolates.</title>
        <authorList>
            <person name="Bernier A.-M."/>
            <person name="Bernard K."/>
            <person name="Vachon A."/>
        </authorList>
    </citation>
    <scope>NUCLEOTIDE SEQUENCE [LARGE SCALE GENOMIC DNA]</scope>
    <source>
        <strain evidence="1 2">NML130969</strain>
    </source>
</reference>
<dbReference type="OrthoDB" id="5988410at2"/>
<proteinExistence type="predicted"/>
<gene>
    <name evidence="1" type="ORF">EA655_20810</name>
</gene>
<organism evidence="1 2">
    <name type="scientific">Pseudoxanthomonas winnipegensis</name>
    <dbReference type="NCBI Taxonomy" id="2480810"/>
    <lineage>
        <taxon>Bacteria</taxon>
        <taxon>Pseudomonadati</taxon>
        <taxon>Pseudomonadota</taxon>
        <taxon>Gammaproteobacteria</taxon>
        <taxon>Lysobacterales</taxon>
        <taxon>Lysobacteraceae</taxon>
        <taxon>Pseudoxanthomonas</taxon>
    </lineage>
</organism>
<evidence type="ECO:0000313" key="1">
    <source>
        <dbReference type="EMBL" id="TAA34277.1"/>
    </source>
</evidence>
<comment type="caution">
    <text evidence="1">The sequence shown here is derived from an EMBL/GenBank/DDBJ whole genome shotgun (WGS) entry which is preliminary data.</text>
</comment>
<dbReference type="Proteomes" id="UP000294164">
    <property type="component" value="Unassembled WGS sequence"/>
</dbReference>
<sequence length="83" mass="8776">MTAFVFRSQGRPTRDSLVMRVITALTELEIEGAGIELLARGIRAASDGEGGLVIADVSGPPGWQTHADALLARHGLKCSPYTV</sequence>
<dbReference type="RefSeq" id="WP_130536160.1">
    <property type="nucleotide sequence ID" value="NZ_SHMG01000022.1"/>
</dbReference>
<evidence type="ECO:0000313" key="2">
    <source>
        <dbReference type="Proteomes" id="UP000294164"/>
    </source>
</evidence>
<dbReference type="EMBL" id="SHMG01000022">
    <property type="protein sequence ID" value="TAA34277.1"/>
    <property type="molecule type" value="Genomic_DNA"/>
</dbReference>